<proteinExistence type="predicted"/>
<name>A0A0K0DKD4_ANGCA</name>
<organism evidence="1 2">
    <name type="scientific">Angiostrongylus cantonensis</name>
    <name type="common">Rat lungworm</name>
    <dbReference type="NCBI Taxonomy" id="6313"/>
    <lineage>
        <taxon>Eukaryota</taxon>
        <taxon>Metazoa</taxon>
        <taxon>Ecdysozoa</taxon>
        <taxon>Nematoda</taxon>
        <taxon>Chromadorea</taxon>
        <taxon>Rhabditida</taxon>
        <taxon>Rhabditina</taxon>
        <taxon>Rhabditomorpha</taxon>
        <taxon>Strongyloidea</taxon>
        <taxon>Metastrongylidae</taxon>
        <taxon>Angiostrongylus</taxon>
    </lineage>
</organism>
<sequence length="363" mass="41898">MNCYSPTCSVDQSELRAFYNQQVEEIRNECFREFVIGGIAHYGEDYTFFKVIIGDFNAKIGPRRTSEERHIETHGLEWNEQDTVVDNIDEEYDRLIQHLHVSAMKAESSKVTKRRLSPKTIELIRQHGIARAADNRELTSEHAKQCRQAIKEDLKERKEAVMVEAAEAGKSIRKAHRCFAVYKTKMSAPMEKIIQECYSDLFDSYVHDILYHRFSLAKSDMPFREKSNSTGPNKIRSQHLKNLPPVLMNTLARLFTRYLSEYKVPTQWKTSNTILFFKKGDLHDVGNYRPIWLLEHGEQHEGKIRRTKAVCWSAKAASNQLADPKLCNNLFHSTPFPALLYAEETSTTSKTLRGTHKALDGLI</sequence>
<evidence type="ECO:0000313" key="2">
    <source>
        <dbReference type="WBParaSite" id="ACAC_0001196401-mRNA-1"/>
    </source>
</evidence>
<dbReference type="Proteomes" id="UP000035642">
    <property type="component" value="Unassembled WGS sequence"/>
</dbReference>
<dbReference type="AlphaFoldDB" id="A0A0K0DKD4"/>
<protein>
    <submittedName>
        <fullName evidence="2">Reverse transcriptase domain-containing protein</fullName>
    </submittedName>
</protein>
<reference evidence="2" key="2">
    <citation type="submission" date="2017-02" db="UniProtKB">
        <authorList>
            <consortium name="WormBaseParasite"/>
        </authorList>
    </citation>
    <scope>IDENTIFICATION</scope>
</reference>
<accession>A0A0K0DKD4</accession>
<dbReference type="WBParaSite" id="ACAC_0001196401-mRNA-1">
    <property type="protein sequence ID" value="ACAC_0001196401-mRNA-1"/>
    <property type="gene ID" value="ACAC_0001196401"/>
</dbReference>
<evidence type="ECO:0000313" key="1">
    <source>
        <dbReference type="Proteomes" id="UP000035642"/>
    </source>
</evidence>
<keyword evidence="1" id="KW-1185">Reference proteome</keyword>
<reference evidence="1" key="1">
    <citation type="submission" date="2012-09" db="EMBL/GenBank/DDBJ databases">
        <authorList>
            <person name="Martin A.A."/>
        </authorList>
    </citation>
    <scope>NUCLEOTIDE SEQUENCE</scope>
</reference>